<dbReference type="Gene3D" id="2.30.110.50">
    <property type="match status" value="1"/>
</dbReference>
<dbReference type="Gene3D" id="2.40.50.230">
    <property type="entry name" value="Gp5 N-terminal domain"/>
    <property type="match status" value="1"/>
</dbReference>
<dbReference type="AlphaFoldDB" id="A0A2N7VTF3"/>
<gene>
    <name evidence="5" type="ORF">C0Z18_10870</name>
</gene>
<organism evidence="5 6">
    <name type="scientific">Trinickia dabaoshanensis</name>
    <dbReference type="NCBI Taxonomy" id="564714"/>
    <lineage>
        <taxon>Bacteria</taxon>
        <taxon>Pseudomonadati</taxon>
        <taxon>Pseudomonadota</taxon>
        <taxon>Betaproteobacteria</taxon>
        <taxon>Burkholderiales</taxon>
        <taxon>Burkholderiaceae</taxon>
        <taxon>Trinickia</taxon>
    </lineage>
</organism>
<dbReference type="Pfam" id="PF05954">
    <property type="entry name" value="Phage_GPD"/>
    <property type="match status" value="1"/>
</dbReference>
<comment type="similarity">
    <text evidence="1">Belongs to the VgrG protein family.</text>
</comment>
<dbReference type="NCBIfam" id="TIGR01646">
    <property type="entry name" value="vgr_GE"/>
    <property type="match status" value="1"/>
</dbReference>
<feature type="region of interest" description="Disordered" evidence="2">
    <location>
        <begin position="627"/>
        <end position="654"/>
    </location>
</feature>
<dbReference type="NCBIfam" id="TIGR03361">
    <property type="entry name" value="VI_Rhs_Vgr"/>
    <property type="match status" value="1"/>
</dbReference>
<protein>
    <submittedName>
        <fullName evidence="5">Type VI secretion system tip protein VgrG</fullName>
    </submittedName>
</protein>
<feature type="domain" description="Gp5/Type VI secretion system Vgr protein OB-fold" evidence="3">
    <location>
        <begin position="396"/>
        <end position="463"/>
    </location>
</feature>
<dbReference type="SUPFAM" id="SSF69255">
    <property type="entry name" value="gp5 N-terminal domain-like"/>
    <property type="match status" value="1"/>
</dbReference>
<dbReference type="InterPro" id="IPR017847">
    <property type="entry name" value="T6SS_RhsGE_Vgr_subset"/>
</dbReference>
<dbReference type="SUPFAM" id="SSF69279">
    <property type="entry name" value="Phage tail proteins"/>
    <property type="match status" value="2"/>
</dbReference>
<feature type="compositionally biased region" description="Basic and acidic residues" evidence="2">
    <location>
        <begin position="645"/>
        <end position="654"/>
    </location>
</feature>
<evidence type="ECO:0000259" key="3">
    <source>
        <dbReference type="Pfam" id="PF04717"/>
    </source>
</evidence>
<dbReference type="Proteomes" id="UP000235616">
    <property type="component" value="Unassembled WGS sequence"/>
</dbReference>
<reference evidence="5 6" key="1">
    <citation type="submission" date="2018-01" db="EMBL/GenBank/DDBJ databases">
        <title>Whole genome analyses suggest that Burkholderia sensu lato contains two further novel genera in the rhizoxinica-symbiotica group Mycetohabitans gen. nov., and Trinickia gen. nov.: implications for the evolution of diazotrophy and nodulation in the Burkholderiaceae.</title>
        <authorList>
            <person name="Estrada-de los Santos P."/>
            <person name="Palmer M."/>
            <person name="Chavez-Ramirez B."/>
            <person name="Beukes C."/>
            <person name="Steenkamp E.T."/>
            <person name="Hirsch A.M."/>
            <person name="Manyaka P."/>
            <person name="Maluk M."/>
            <person name="Lafos M."/>
            <person name="Crook M."/>
            <person name="Gross E."/>
            <person name="Simon M.F."/>
            <person name="Bueno dos Reis Junior F."/>
            <person name="Poole P.S."/>
            <person name="Venter S.N."/>
            <person name="James E.K."/>
        </authorList>
    </citation>
    <scope>NUCLEOTIDE SEQUENCE [LARGE SCALE GENOMIC DNA]</scope>
    <source>
        <strain evidence="5 6">GIMN1.004</strain>
    </source>
</reference>
<dbReference type="InterPro" id="IPR037026">
    <property type="entry name" value="Vgr_OB-fold_dom_sf"/>
</dbReference>
<dbReference type="InterPro" id="IPR006531">
    <property type="entry name" value="Gp5/Vgr_OB"/>
</dbReference>
<dbReference type="InterPro" id="IPR054030">
    <property type="entry name" value="Gp5_Vgr_C"/>
</dbReference>
<dbReference type="Gene3D" id="3.55.50.10">
    <property type="entry name" value="Baseplate protein-like domains"/>
    <property type="match status" value="1"/>
</dbReference>
<evidence type="ECO:0000256" key="1">
    <source>
        <dbReference type="ARBA" id="ARBA00005558"/>
    </source>
</evidence>
<dbReference type="SUPFAM" id="SSF69349">
    <property type="entry name" value="Phage fibre proteins"/>
    <property type="match status" value="1"/>
</dbReference>
<dbReference type="EMBL" id="PNYA01000008">
    <property type="protein sequence ID" value="PMS20433.1"/>
    <property type="molecule type" value="Genomic_DNA"/>
</dbReference>
<evidence type="ECO:0000313" key="6">
    <source>
        <dbReference type="Proteomes" id="UP000235616"/>
    </source>
</evidence>
<evidence type="ECO:0000259" key="4">
    <source>
        <dbReference type="Pfam" id="PF22178"/>
    </source>
</evidence>
<dbReference type="RefSeq" id="WP_102645414.1">
    <property type="nucleotide sequence ID" value="NZ_PNYA01000008.1"/>
</dbReference>
<sequence length="654" mass="70968">MTAPLQAARAARVKTALDGDTLVLSTASGFDALSRPFELCTVLVSERADLRADALLGTRLSLLLDTAEGVRELNGIVASFSIVEPGADVGRRALFRYEAIVRPTLWLLTRGRHCRFFHARSVLEIVESVLADYHVDYRNACTARYPKLDHCAQYNESDFDFVSRLLERDGIYYYFEHESGRDRLVLADTPSAPMRGCAIPFAEVRIDAWPLAESVYRWRFEQQLTTGTAELTAFDFDNAKASAQQQALVARASADTGERHYVAAEYETHYVTQDDGRRLAQARIDALQTASACATGASTARALAPGRRFTLTGHPRADQNDDYLVVEAHYRIQAGDYVPGARAATREEPVFHCTFKALPSRYPFRPARTTPRPHAGAQSAWVLAPDGDEMATQRHGCVKVQFHWEQLDPPSAGERLHRCWVRVAQGWAGRNWGMVFMPRAGQEVIVDFIDGDPDRPVLVGSLYNSANPPPYALPAHESMSAIRSASLAGDGERNELRFDDKNLQLLLYTGGRADSYVKRNSLSWVGEDAHAIVEGKQFVKVGAQDFTIEDGQRVKVGASASLSAGVDIVQAAGVNYCVRGEIVHIEGGASVVIEASAMLTLKCGGSFITITPAGVQVSGPIVALNSGGAAGSAPGGSVQAPSSPKKADDGSGAR</sequence>
<dbReference type="OrthoDB" id="1907165at2"/>
<name>A0A2N7VTF3_9BURK</name>
<evidence type="ECO:0000256" key="2">
    <source>
        <dbReference type="SAM" id="MobiDB-lite"/>
    </source>
</evidence>
<accession>A0A2N7VTF3</accession>
<proteinExistence type="inferred from homology"/>
<dbReference type="Pfam" id="PF22178">
    <property type="entry name" value="Gp5_trimer_C"/>
    <property type="match status" value="1"/>
</dbReference>
<comment type="caution">
    <text evidence="5">The sequence shown here is derived from an EMBL/GenBank/DDBJ whole genome shotgun (WGS) entry which is preliminary data.</text>
</comment>
<dbReference type="InterPro" id="IPR006533">
    <property type="entry name" value="T6SS_Vgr_RhsGE"/>
</dbReference>
<dbReference type="Pfam" id="PF04717">
    <property type="entry name" value="Phage_base_V"/>
    <property type="match status" value="1"/>
</dbReference>
<feature type="domain" description="Gp5/Type VI secretion system Vgr C-terminal trimerisation" evidence="4">
    <location>
        <begin position="480"/>
        <end position="576"/>
    </location>
</feature>
<evidence type="ECO:0000313" key="5">
    <source>
        <dbReference type="EMBL" id="PMS20433.1"/>
    </source>
</evidence>
<keyword evidence="6" id="KW-1185">Reference proteome</keyword>
<dbReference type="Gene3D" id="4.10.220.110">
    <property type="match status" value="1"/>
</dbReference>
<feature type="compositionally biased region" description="Low complexity" evidence="2">
    <location>
        <begin position="635"/>
        <end position="644"/>
    </location>
</feature>